<dbReference type="eggNOG" id="ENOG502RZ1V">
    <property type="taxonomic scope" value="Eukaryota"/>
</dbReference>
<dbReference type="FunCoup" id="A0A059ALR4">
    <property type="interactions" value="1109"/>
</dbReference>
<gene>
    <name evidence="8" type="ORF">EUGRSUZ_I00568</name>
</gene>
<organism evidence="8">
    <name type="scientific">Eucalyptus grandis</name>
    <name type="common">Flooded gum</name>
    <dbReference type="NCBI Taxonomy" id="71139"/>
    <lineage>
        <taxon>Eukaryota</taxon>
        <taxon>Viridiplantae</taxon>
        <taxon>Streptophyta</taxon>
        <taxon>Embryophyta</taxon>
        <taxon>Tracheophyta</taxon>
        <taxon>Spermatophyta</taxon>
        <taxon>Magnoliopsida</taxon>
        <taxon>eudicotyledons</taxon>
        <taxon>Gunneridae</taxon>
        <taxon>Pentapetalae</taxon>
        <taxon>rosids</taxon>
        <taxon>malvids</taxon>
        <taxon>Myrtales</taxon>
        <taxon>Myrtaceae</taxon>
        <taxon>Myrtoideae</taxon>
        <taxon>Eucalypteae</taxon>
        <taxon>Eucalyptus</taxon>
    </lineage>
</organism>
<keyword evidence="6 7" id="KW-0472">Membrane</keyword>
<protein>
    <recommendedName>
        <fullName evidence="9">Tail-anchored protein insertion receptor WRB</fullName>
    </recommendedName>
</protein>
<dbReference type="InterPro" id="IPR028945">
    <property type="entry name" value="Get1"/>
</dbReference>
<evidence type="ECO:0000313" key="8">
    <source>
        <dbReference type="EMBL" id="KCW54621.1"/>
    </source>
</evidence>
<proteinExistence type="inferred from homology"/>
<accession>A0A059ALR4</accession>
<dbReference type="GO" id="GO:0043529">
    <property type="term" value="C:GET complex"/>
    <property type="evidence" value="ECO:0007669"/>
    <property type="project" value="EnsemblPlants"/>
</dbReference>
<evidence type="ECO:0000256" key="1">
    <source>
        <dbReference type="ARBA" id="ARBA00004586"/>
    </source>
</evidence>
<dbReference type="Pfam" id="PF04420">
    <property type="entry name" value="CHD5"/>
    <property type="match status" value="1"/>
</dbReference>
<evidence type="ECO:0000256" key="3">
    <source>
        <dbReference type="ARBA" id="ARBA00022692"/>
    </source>
</evidence>
<dbReference type="GO" id="GO:0005783">
    <property type="term" value="C:endoplasmic reticulum"/>
    <property type="evidence" value="ECO:0000318"/>
    <property type="project" value="GO_Central"/>
</dbReference>
<dbReference type="OMA" id="FVCRLFK"/>
<dbReference type="GO" id="GO:0005789">
    <property type="term" value="C:endoplasmic reticulum membrane"/>
    <property type="evidence" value="ECO:0007669"/>
    <property type="project" value="UniProtKB-SubCell"/>
</dbReference>
<dbReference type="GO" id="GO:0071816">
    <property type="term" value="P:tail-anchored membrane protein insertion into ER membrane"/>
    <property type="evidence" value="ECO:0007669"/>
    <property type="project" value="InterPro"/>
</dbReference>
<dbReference type="PANTHER" id="PTHR42650:SF1">
    <property type="entry name" value="GUIDED ENTRY OF TAIL-ANCHORED PROTEINS FACTOR 1"/>
    <property type="match status" value="1"/>
</dbReference>
<dbReference type="GO" id="GO:0005634">
    <property type="term" value="C:nucleus"/>
    <property type="evidence" value="ECO:0000318"/>
    <property type="project" value="GO_Central"/>
</dbReference>
<keyword evidence="4" id="KW-0256">Endoplasmic reticulum</keyword>
<dbReference type="Gramene" id="KCW54621">
    <property type="protein sequence ID" value="KCW54621"/>
    <property type="gene ID" value="EUGRSUZ_I00568"/>
</dbReference>
<reference evidence="8" key="1">
    <citation type="submission" date="2013-07" db="EMBL/GenBank/DDBJ databases">
        <title>The genome of Eucalyptus grandis.</title>
        <authorList>
            <person name="Schmutz J."/>
            <person name="Hayes R."/>
            <person name="Myburg A."/>
            <person name="Tuskan G."/>
            <person name="Grattapaglia D."/>
            <person name="Rokhsar D.S."/>
        </authorList>
    </citation>
    <scope>NUCLEOTIDE SEQUENCE</scope>
    <source>
        <tissue evidence="8">Leaf extractions</tissue>
    </source>
</reference>
<comment type="subcellular location">
    <subcellularLocation>
        <location evidence="1">Endoplasmic reticulum membrane</location>
    </subcellularLocation>
</comment>
<dbReference type="InParanoid" id="A0A059ALR4"/>
<evidence type="ECO:0000256" key="6">
    <source>
        <dbReference type="ARBA" id="ARBA00023136"/>
    </source>
</evidence>
<dbReference type="KEGG" id="egr:104418342"/>
<evidence type="ECO:0000256" key="5">
    <source>
        <dbReference type="ARBA" id="ARBA00022989"/>
    </source>
</evidence>
<dbReference type="PANTHER" id="PTHR42650">
    <property type="entry name" value="TAIL-ANCHORED PROTEIN INSERTION RECEPTOR WRB"/>
    <property type="match status" value="1"/>
</dbReference>
<dbReference type="EMBL" id="KK198761">
    <property type="protein sequence ID" value="KCW54621.1"/>
    <property type="molecule type" value="Genomic_DNA"/>
</dbReference>
<feature type="transmembrane region" description="Helical" evidence="7">
    <location>
        <begin position="101"/>
        <end position="123"/>
    </location>
</feature>
<name>A0A059ALR4_EUCGR</name>
<evidence type="ECO:0000256" key="4">
    <source>
        <dbReference type="ARBA" id="ARBA00022824"/>
    </source>
</evidence>
<keyword evidence="3 7" id="KW-0812">Transmembrane</keyword>
<sequence length="176" mass="19969">MAEETLERRGSVAAPLVFAVVMAFHVLSWWFDRLKKGGSTSAMEVPLRGEIRELLKEASALSQPSTFAQAAKLRRLATAKEKELAKIQESRSKEIKNSYDLYLRVLFLTKVFMYFVLICWFWKAPIAMISQQLVQPFGRLLSWGAGSHLGGNVMVGIIPWLILSTRVSRFVVKHLK</sequence>
<dbReference type="GO" id="GO:0048767">
    <property type="term" value="P:root hair elongation"/>
    <property type="evidence" value="ECO:0007669"/>
    <property type="project" value="EnsemblPlants"/>
</dbReference>
<feature type="transmembrane region" description="Helical" evidence="7">
    <location>
        <begin position="12"/>
        <end position="31"/>
    </location>
</feature>
<evidence type="ECO:0000256" key="7">
    <source>
        <dbReference type="SAM" id="Phobius"/>
    </source>
</evidence>
<dbReference type="OrthoDB" id="512018at2759"/>
<feature type="transmembrane region" description="Helical" evidence="7">
    <location>
        <begin position="143"/>
        <end position="163"/>
    </location>
</feature>
<dbReference type="AlphaFoldDB" id="A0A059ALR4"/>
<dbReference type="STRING" id="71139.A0A059ALR4"/>
<comment type="similarity">
    <text evidence="2">Belongs to the WRB/GET1 family.</text>
</comment>
<evidence type="ECO:0008006" key="9">
    <source>
        <dbReference type="Google" id="ProtNLM"/>
    </source>
</evidence>
<evidence type="ECO:0000256" key="2">
    <source>
        <dbReference type="ARBA" id="ARBA00010799"/>
    </source>
</evidence>
<keyword evidence="5 7" id="KW-1133">Transmembrane helix</keyword>